<dbReference type="AlphaFoldDB" id="A0A812MGI4"/>
<keyword evidence="2" id="KW-1185">Reference proteome</keyword>
<gene>
    <name evidence="1" type="ORF">SNAT2548_LOCUS13349</name>
</gene>
<protein>
    <submittedName>
        <fullName evidence="1">Uncharacterized protein</fullName>
    </submittedName>
</protein>
<dbReference type="EMBL" id="CAJNDS010001391">
    <property type="protein sequence ID" value="CAE7257668.1"/>
    <property type="molecule type" value="Genomic_DNA"/>
</dbReference>
<sequence>MLCTQCARSSSARCRWKAILRPRSEVWSSTSAGSVVLNGPEPETAASDALARHDSLSKRFAALSKRTTLVALAPGTGKSTLTVLLNEALARKVDPLQFVELHIRRLPRSLHYTAETLREVLGFAPPVCQYFADADAAFESPDPRWRLRVEKLRVIAQTSGRMPLGAYEEMILDFWEQVPAAQLPQILLMDDYGLEEAPWLTLRAKLPLKEMDSRWRGRISPEMSGDQAENVVCRWRRAWHNLFGEVLDFDEIVQSLGSLATTA</sequence>
<dbReference type="Proteomes" id="UP000604046">
    <property type="component" value="Unassembled WGS sequence"/>
</dbReference>
<reference evidence="1" key="1">
    <citation type="submission" date="2021-02" db="EMBL/GenBank/DDBJ databases">
        <authorList>
            <person name="Dougan E. K."/>
            <person name="Rhodes N."/>
            <person name="Thang M."/>
            <person name="Chan C."/>
        </authorList>
    </citation>
    <scope>NUCLEOTIDE SEQUENCE</scope>
</reference>
<accession>A0A812MGI4</accession>
<proteinExistence type="predicted"/>
<name>A0A812MGI4_9DINO</name>
<evidence type="ECO:0000313" key="1">
    <source>
        <dbReference type="EMBL" id="CAE7257668.1"/>
    </source>
</evidence>
<evidence type="ECO:0000313" key="2">
    <source>
        <dbReference type="Proteomes" id="UP000604046"/>
    </source>
</evidence>
<comment type="caution">
    <text evidence="1">The sequence shown here is derived from an EMBL/GenBank/DDBJ whole genome shotgun (WGS) entry which is preliminary data.</text>
</comment>
<organism evidence="1 2">
    <name type="scientific">Symbiodinium natans</name>
    <dbReference type="NCBI Taxonomy" id="878477"/>
    <lineage>
        <taxon>Eukaryota</taxon>
        <taxon>Sar</taxon>
        <taxon>Alveolata</taxon>
        <taxon>Dinophyceae</taxon>
        <taxon>Suessiales</taxon>
        <taxon>Symbiodiniaceae</taxon>
        <taxon>Symbiodinium</taxon>
    </lineage>
</organism>